<dbReference type="EMBL" id="JMQA01000047">
    <property type="protein sequence ID" value="KFM94441.1"/>
    <property type="molecule type" value="Genomic_DNA"/>
</dbReference>
<evidence type="ECO:0000313" key="5">
    <source>
        <dbReference type="Proteomes" id="UP000442469"/>
    </source>
</evidence>
<dbReference type="NCBIfam" id="TIGR03425">
    <property type="entry name" value="urea_degr_2"/>
    <property type="match status" value="1"/>
</dbReference>
<evidence type="ECO:0000313" key="3">
    <source>
        <dbReference type="EMBL" id="MUG21070.1"/>
    </source>
</evidence>
<dbReference type="PANTHER" id="PTHR31527:SF0">
    <property type="entry name" value="RE64534P"/>
    <property type="match status" value="1"/>
</dbReference>
<organism evidence="2 4">
    <name type="scientific">Paenibacillus macerans</name>
    <name type="common">Bacillus macerans</name>
    <dbReference type="NCBI Taxonomy" id="44252"/>
    <lineage>
        <taxon>Bacteria</taxon>
        <taxon>Bacillati</taxon>
        <taxon>Bacillota</taxon>
        <taxon>Bacilli</taxon>
        <taxon>Bacillales</taxon>
        <taxon>Paenibacillaceae</taxon>
        <taxon>Paenibacillus</taxon>
    </lineage>
</organism>
<evidence type="ECO:0000259" key="1">
    <source>
        <dbReference type="Pfam" id="PF09347"/>
    </source>
</evidence>
<sequence>MNVIWSETMHPGGKWSGVIGRGKLIRLTALEGGANVAMLMYHARDLTERYNMPDTLKAQHTAHLTKGNVLMSDNGRVLASIVQDDLGWHDPLGGYTTRESTDAKYGLSRYQEKRNEWLRSGQENLAVELTRSGLGNRDLSPVVNWFSKVFCDEEGNMNFVQNHCAAGQTVTLRTEMDVLVIFSNTPHPLDPREPYPSVPVKIEVLPGLPADSQDPCVNYRPENRRAFDNTWNYYALQS</sequence>
<dbReference type="HOGENOM" id="CLU_079904_0_0_9"/>
<reference evidence="3 5" key="2">
    <citation type="submission" date="2019-11" db="EMBL/GenBank/DDBJ databases">
        <title>Draft genome sequences of five Paenibacillus species of dairy origin.</title>
        <authorList>
            <person name="Olajide A.M."/>
            <person name="Chen S."/>
            <person name="Lapointe G."/>
        </authorList>
    </citation>
    <scope>NUCLEOTIDE SEQUENCE [LARGE SCALE GENOMIC DNA]</scope>
    <source>
        <strain evidence="3 5">3CT49</strain>
    </source>
</reference>
<dbReference type="PANTHER" id="PTHR31527">
    <property type="entry name" value="RE64534P"/>
    <property type="match status" value="1"/>
</dbReference>
<name>A0A090Y8B2_PAEMA</name>
<proteinExistence type="predicted"/>
<dbReference type="GeneID" id="77010701"/>
<feature type="domain" description="DUF1989" evidence="1">
    <location>
        <begin position="7"/>
        <end position="179"/>
    </location>
</feature>
<dbReference type="Proteomes" id="UP000029278">
    <property type="component" value="Unassembled WGS sequence"/>
</dbReference>
<keyword evidence="4" id="KW-1185">Reference proteome</keyword>
<dbReference type="Pfam" id="PF09347">
    <property type="entry name" value="DUF1989"/>
    <property type="match status" value="1"/>
</dbReference>
<dbReference type="RefSeq" id="WP_036618641.1">
    <property type="nucleotide sequence ID" value="NZ_BGML01000004.1"/>
</dbReference>
<dbReference type="EMBL" id="WNZZ01000001">
    <property type="protein sequence ID" value="MUG21070.1"/>
    <property type="molecule type" value="Genomic_DNA"/>
</dbReference>
<protein>
    <submittedName>
        <fullName evidence="3">DUF1989 domain-containing protein</fullName>
    </submittedName>
</protein>
<dbReference type="InterPro" id="IPR017792">
    <property type="entry name" value="UAAP1"/>
</dbReference>
<accession>A0A090Y8B2</accession>
<evidence type="ECO:0000313" key="4">
    <source>
        <dbReference type="Proteomes" id="UP000029278"/>
    </source>
</evidence>
<dbReference type="PATRIC" id="fig|44252.3.peg.5612"/>
<dbReference type="STRING" id="44252.DJ90_1327"/>
<gene>
    <name evidence="2" type="ORF">DJ90_1327</name>
    <name evidence="3" type="ORF">GNQ08_01305</name>
</gene>
<dbReference type="OrthoDB" id="9772660at2"/>
<comment type="caution">
    <text evidence="2">The sequence shown here is derived from an EMBL/GenBank/DDBJ whole genome shotgun (WGS) entry which is preliminary data.</text>
</comment>
<dbReference type="InterPro" id="IPR018959">
    <property type="entry name" value="DUF1989"/>
</dbReference>
<dbReference type="Proteomes" id="UP000442469">
    <property type="component" value="Unassembled WGS sequence"/>
</dbReference>
<evidence type="ECO:0000313" key="2">
    <source>
        <dbReference type="EMBL" id="KFM94441.1"/>
    </source>
</evidence>
<reference evidence="2 4" key="1">
    <citation type="submission" date="2014-04" db="EMBL/GenBank/DDBJ databases">
        <authorList>
            <person name="Bishop-Lilly K.A."/>
            <person name="Broomall S.M."/>
            <person name="Chain P.S."/>
            <person name="Chertkov O."/>
            <person name="Coyne S.R."/>
            <person name="Daligault H.E."/>
            <person name="Davenport K.W."/>
            <person name="Erkkila T."/>
            <person name="Frey K.G."/>
            <person name="Gibbons H.S."/>
            <person name="Gu W."/>
            <person name="Jaissle J."/>
            <person name="Johnson S.L."/>
            <person name="Koroleva G.I."/>
            <person name="Ladner J.T."/>
            <person name="Lo C.-C."/>
            <person name="Minogue T.D."/>
            <person name="Munk C."/>
            <person name="Palacios G.F."/>
            <person name="Redden C.L."/>
            <person name="Rosenzweig C.N."/>
            <person name="Scholz M.B."/>
            <person name="Teshima H."/>
            <person name="Xu Y."/>
        </authorList>
    </citation>
    <scope>NUCLEOTIDE SEQUENCE [LARGE SCALE GENOMIC DNA]</scope>
    <source>
        <strain evidence="2 4">8244</strain>
    </source>
</reference>
<dbReference type="AlphaFoldDB" id="A0A090Y8B2"/>